<dbReference type="EMBL" id="JAUIRO010000006">
    <property type="protein sequence ID" value="KAK0709861.1"/>
    <property type="molecule type" value="Genomic_DNA"/>
</dbReference>
<accession>A0AA40A637</accession>
<name>A0AA40A637_9PEZI</name>
<dbReference type="Proteomes" id="UP001172101">
    <property type="component" value="Unassembled WGS sequence"/>
</dbReference>
<gene>
    <name evidence="1" type="ORF">B0T26DRAFT_786691</name>
</gene>
<evidence type="ECO:0000313" key="2">
    <source>
        <dbReference type="Proteomes" id="UP001172101"/>
    </source>
</evidence>
<dbReference type="AlphaFoldDB" id="A0AA40A637"/>
<comment type="caution">
    <text evidence="1">The sequence shown here is derived from an EMBL/GenBank/DDBJ whole genome shotgun (WGS) entry which is preliminary data.</text>
</comment>
<evidence type="ECO:0000313" key="1">
    <source>
        <dbReference type="EMBL" id="KAK0709861.1"/>
    </source>
</evidence>
<sequence>MQSINEKFVSGRNQPYLLGFLYRNFYRLVGIITDYISTESPISHKYLNHGALIELI</sequence>
<protein>
    <submittedName>
        <fullName evidence="1">Uncharacterized protein</fullName>
    </submittedName>
</protein>
<keyword evidence="2" id="KW-1185">Reference proteome</keyword>
<reference evidence="1" key="1">
    <citation type="submission" date="2023-06" db="EMBL/GenBank/DDBJ databases">
        <title>Genome-scale phylogeny and comparative genomics of the fungal order Sordariales.</title>
        <authorList>
            <consortium name="Lawrence Berkeley National Laboratory"/>
            <person name="Hensen N."/>
            <person name="Bonometti L."/>
            <person name="Westerberg I."/>
            <person name="Brannstrom I.O."/>
            <person name="Guillou S."/>
            <person name="Cros-Aarteil S."/>
            <person name="Calhoun S."/>
            <person name="Haridas S."/>
            <person name="Kuo A."/>
            <person name="Mondo S."/>
            <person name="Pangilinan J."/>
            <person name="Riley R."/>
            <person name="LaButti K."/>
            <person name="Andreopoulos B."/>
            <person name="Lipzen A."/>
            <person name="Chen C."/>
            <person name="Yanf M."/>
            <person name="Daum C."/>
            <person name="Ng V."/>
            <person name="Clum A."/>
            <person name="Steindorff A."/>
            <person name="Ohm R."/>
            <person name="Martin F."/>
            <person name="Silar P."/>
            <person name="Natvig D."/>
            <person name="Lalanne C."/>
            <person name="Gautier V."/>
            <person name="Ament-velasquez S.L."/>
            <person name="Kruys A."/>
            <person name="Hutchinson M.I."/>
            <person name="Powell A.J."/>
            <person name="Barry K."/>
            <person name="Miller A.N."/>
            <person name="Grigoriev I.V."/>
            <person name="Debuchy R."/>
            <person name="Gladieux P."/>
            <person name="Thoren M.H."/>
            <person name="Johannesson H."/>
        </authorList>
    </citation>
    <scope>NUCLEOTIDE SEQUENCE</scope>
    <source>
        <strain evidence="1">SMH2392-1A</strain>
    </source>
</reference>
<dbReference type="GeneID" id="85330054"/>
<organism evidence="1 2">
    <name type="scientific">Lasiosphaeria miniovina</name>
    <dbReference type="NCBI Taxonomy" id="1954250"/>
    <lineage>
        <taxon>Eukaryota</taxon>
        <taxon>Fungi</taxon>
        <taxon>Dikarya</taxon>
        <taxon>Ascomycota</taxon>
        <taxon>Pezizomycotina</taxon>
        <taxon>Sordariomycetes</taxon>
        <taxon>Sordariomycetidae</taxon>
        <taxon>Sordariales</taxon>
        <taxon>Lasiosphaeriaceae</taxon>
        <taxon>Lasiosphaeria</taxon>
    </lineage>
</organism>
<proteinExistence type="predicted"/>
<dbReference type="RefSeq" id="XP_060293165.1">
    <property type="nucleotide sequence ID" value="XM_060446784.1"/>
</dbReference>